<reference evidence="3" key="1">
    <citation type="journal article" date="2019" name="Int. J. Syst. Evol. Microbiol.">
        <title>The Global Catalogue of Microorganisms (GCM) 10K type strain sequencing project: providing services to taxonomists for standard genome sequencing and annotation.</title>
        <authorList>
            <consortium name="The Broad Institute Genomics Platform"/>
            <consortium name="The Broad Institute Genome Sequencing Center for Infectious Disease"/>
            <person name="Wu L."/>
            <person name="Ma J."/>
        </authorList>
    </citation>
    <scope>NUCLEOTIDE SEQUENCE [LARGE SCALE GENOMIC DNA]</scope>
    <source>
        <strain evidence="3">KCTC 23984</strain>
    </source>
</reference>
<dbReference type="EMBL" id="JBHUOX010000011">
    <property type="protein sequence ID" value="MFD3001688.1"/>
    <property type="molecule type" value="Genomic_DNA"/>
</dbReference>
<evidence type="ECO:0000313" key="3">
    <source>
        <dbReference type="Proteomes" id="UP001597641"/>
    </source>
</evidence>
<evidence type="ECO:0000256" key="1">
    <source>
        <dbReference type="SAM" id="MobiDB-lite"/>
    </source>
</evidence>
<name>A0ABW6BV67_9BACT</name>
<keyword evidence="3" id="KW-1185">Reference proteome</keyword>
<sequence length="112" mass="12484">MAFSCQETDKTADTPLAEAETAASLTDTTGMRPAPTFFVIPPDLAEKRVWICENTASDLFHVQHDCPVLVECKGKGSFRNLTIVRAIEDFGRYNCQTCSEGLNHIFDEELVR</sequence>
<accession>A0ABW6BV67</accession>
<organism evidence="2 3">
    <name type="scientific">Pontibacter toksunensis</name>
    <dbReference type="NCBI Taxonomy" id="1332631"/>
    <lineage>
        <taxon>Bacteria</taxon>
        <taxon>Pseudomonadati</taxon>
        <taxon>Bacteroidota</taxon>
        <taxon>Cytophagia</taxon>
        <taxon>Cytophagales</taxon>
        <taxon>Hymenobacteraceae</taxon>
        <taxon>Pontibacter</taxon>
    </lineage>
</organism>
<proteinExistence type="predicted"/>
<evidence type="ECO:0000313" key="2">
    <source>
        <dbReference type="EMBL" id="MFD3001688.1"/>
    </source>
</evidence>
<protein>
    <submittedName>
        <fullName evidence="2">Uncharacterized protein</fullName>
    </submittedName>
</protein>
<feature type="region of interest" description="Disordered" evidence="1">
    <location>
        <begin position="1"/>
        <end position="33"/>
    </location>
</feature>
<gene>
    <name evidence="2" type="ORF">ACFS7Z_15050</name>
</gene>
<comment type="caution">
    <text evidence="2">The sequence shown here is derived from an EMBL/GenBank/DDBJ whole genome shotgun (WGS) entry which is preliminary data.</text>
</comment>
<dbReference type="Proteomes" id="UP001597641">
    <property type="component" value="Unassembled WGS sequence"/>
</dbReference>